<dbReference type="STRING" id="136037.A0A067RDY0"/>
<accession>A0A067RDY0</accession>
<evidence type="ECO:0000313" key="11">
    <source>
        <dbReference type="Proteomes" id="UP000027135"/>
    </source>
</evidence>
<keyword evidence="7" id="KW-0788">Thiol protease</keyword>
<evidence type="ECO:0000256" key="5">
    <source>
        <dbReference type="ARBA" id="ARBA00022786"/>
    </source>
</evidence>
<proteinExistence type="inferred from homology"/>
<keyword evidence="4" id="KW-0645">Protease</keyword>
<dbReference type="InterPro" id="IPR028889">
    <property type="entry name" value="USP"/>
</dbReference>
<dbReference type="GO" id="GO:0006508">
    <property type="term" value="P:proteolysis"/>
    <property type="evidence" value="ECO:0007669"/>
    <property type="project" value="UniProtKB-KW"/>
</dbReference>
<feature type="region of interest" description="Disordered" evidence="8">
    <location>
        <begin position="213"/>
        <end position="266"/>
    </location>
</feature>
<dbReference type="InterPro" id="IPR050164">
    <property type="entry name" value="Peptidase_C19"/>
</dbReference>
<dbReference type="InterPro" id="IPR038765">
    <property type="entry name" value="Papain-like_cys_pep_sf"/>
</dbReference>
<evidence type="ECO:0000256" key="4">
    <source>
        <dbReference type="ARBA" id="ARBA00022670"/>
    </source>
</evidence>
<name>A0A067RDY0_ZOONE</name>
<evidence type="ECO:0000256" key="6">
    <source>
        <dbReference type="ARBA" id="ARBA00022801"/>
    </source>
</evidence>
<feature type="domain" description="USP" evidence="9">
    <location>
        <begin position="778"/>
        <end position="1157"/>
    </location>
</feature>
<feature type="region of interest" description="Disordered" evidence="8">
    <location>
        <begin position="919"/>
        <end position="951"/>
    </location>
</feature>
<dbReference type="PANTHER" id="PTHR24006:SF687">
    <property type="entry name" value="UBIQUITIN CARBOXYL-TERMINAL HYDROLASE 10"/>
    <property type="match status" value="1"/>
</dbReference>
<dbReference type="FunFam" id="3.90.70.10:FF:000092">
    <property type="entry name" value="Ubiquitin carboxyl-terminal hydrolase"/>
    <property type="match status" value="1"/>
</dbReference>
<feature type="compositionally biased region" description="Polar residues" evidence="8">
    <location>
        <begin position="919"/>
        <end position="938"/>
    </location>
</feature>
<evidence type="ECO:0000256" key="3">
    <source>
        <dbReference type="ARBA" id="ARBA00012759"/>
    </source>
</evidence>
<dbReference type="GO" id="GO:0004843">
    <property type="term" value="F:cysteine-type deubiquitinase activity"/>
    <property type="evidence" value="ECO:0007669"/>
    <property type="project" value="UniProtKB-EC"/>
</dbReference>
<dbReference type="GO" id="GO:0016579">
    <property type="term" value="P:protein deubiquitination"/>
    <property type="evidence" value="ECO:0007669"/>
    <property type="project" value="InterPro"/>
</dbReference>
<dbReference type="Proteomes" id="UP000027135">
    <property type="component" value="Unassembled WGS sequence"/>
</dbReference>
<evidence type="ECO:0000256" key="1">
    <source>
        <dbReference type="ARBA" id="ARBA00000707"/>
    </source>
</evidence>
<evidence type="ECO:0000256" key="8">
    <source>
        <dbReference type="SAM" id="MobiDB-lite"/>
    </source>
</evidence>
<dbReference type="PANTHER" id="PTHR24006">
    <property type="entry name" value="UBIQUITIN CARBOXYL-TERMINAL HYDROLASE"/>
    <property type="match status" value="1"/>
</dbReference>
<dbReference type="InterPro" id="IPR018200">
    <property type="entry name" value="USP_CS"/>
</dbReference>
<evidence type="ECO:0000259" key="9">
    <source>
        <dbReference type="PROSITE" id="PS50235"/>
    </source>
</evidence>
<reference evidence="10 11" key="1">
    <citation type="journal article" date="2014" name="Nat. Commun.">
        <title>Molecular traces of alternative social organization in a termite genome.</title>
        <authorList>
            <person name="Terrapon N."/>
            <person name="Li C."/>
            <person name="Robertson H.M."/>
            <person name="Ji L."/>
            <person name="Meng X."/>
            <person name="Booth W."/>
            <person name="Chen Z."/>
            <person name="Childers C.P."/>
            <person name="Glastad K.M."/>
            <person name="Gokhale K."/>
            <person name="Gowin J."/>
            <person name="Gronenberg W."/>
            <person name="Hermansen R.A."/>
            <person name="Hu H."/>
            <person name="Hunt B.G."/>
            <person name="Huylmans A.K."/>
            <person name="Khalil S.M."/>
            <person name="Mitchell R.D."/>
            <person name="Munoz-Torres M.C."/>
            <person name="Mustard J.A."/>
            <person name="Pan H."/>
            <person name="Reese J.T."/>
            <person name="Scharf M.E."/>
            <person name="Sun F."/>
            <person name="Vogel H."/>
            <person name="Xiao J."/>
            <person name="Yang W."/>
            <person name="Yang Z."/>
            <person name="Yang Z."/>
            <person name="Zhou J."/>
            <person name="Zhu J."/>
            <person name="Brent C.S."/>
            <person name="Elsik C.G."/>
            <person name="Goodisman M.A."/>
            <person name="Liberles D.A."/>
            <person name="Roe R.M."/>
            <person name="Vargo E.L."/>
            <person name="Vilcinskas A."/>
            <person name="Wang J."/>
            <person name="Bornberg-Bauer E."/>
            <person name="Korb J."/>
            <person name="Zhang G."/>
            <person name="Liebig J."/>
        </authorList>
    </citation>
    <scope>NUCLEOTIDE SEQUENCE [LARGE SCALE GENOMIC DNA]</scope>
    <source>
        <tissue evidence="10">Whole organism</tissue>
    </source>
</reference>
<gene>
    <name evidence="10" type="ORF">L798_03625</name>
</gene>
<keyword evidence="6 10" id="KW-0378">Hydrolase</keyword>
<evidence type="ECO:0000256" key="7">
    <source>
        <dbReference type="ARBA" id="ARBA00022807"/>
    </source>
</evidence>
<dbReference type="EMBL" id="KK852567">
    <property type="protein sequence ID" value="KDR21218.1"/>
    <property type="molecule type" value="Genomic_DNA"/>
</dbReference>
<comment type="catalytic activity">
    <reaction evidence="1">
        <text>Thiol-dependent hydrolysis of ester, thioester, amide, peptide and isopeptide bonds formed by the C-terminal Gly of ubiquitin (a 76-residue protein attached to proteins as an intracellular targeting signal).</text>
        <dbReference type="EC" id="3.4.19.12"/>
    </reaction>
</comment>
<dbReference type="eggNOG" id="KOG1871">
    <property type="taxonomic scope" value="Eukaryota"/>
</dbReference>
<feature type="region of interest" description="Disordered" evidence="8">
    <location>
        <begin position="713"/>
        <end position="733"/>
    </location>
</feature>
<keyword evidence="11" id="KW-1185">Reference proteome</keyword>
<comment type="similarity">
    <text evidence="2">Belongs to the peptidase C19 family. USP10 subfamily.</text>
</comment>
<dbReference type="PROSITE" id="PS50235">
    <property type="entry name" value="USP_3"/>
    <property type="match status" value="1"/>
</dbReference>
<sequence>MDYPIQELQFLDLSDADEEECNFLQTTLFPRNPNLLSPELPWVTHSDSSCTPAEWRPAPYAVAPIPHPTLRGVFLPPPMYAPGPPALGLVPTVPAPGEPVNSSSAVTAVLDGSDCDSVAQQNTPSAAHQIPDVSQEPQTMAGPHATNSIYPDASVMSIPTSVPAPVPPSVMTTMYHHQIVSGLPLPNVYVGNVTANVNVHGYLSTYPHISPQQVYPSEGPHETVNPSVRNGGREARRGRSSKLGNKRMDVQYGDRNSSGRHTQEAIQVQQSPLVETSTANSSLAQQGYPQFFPINSLPHPFQTPYYNPSTPAHPASHLPPHPSAQHATGPPIYMPGHPIYPPPHMYRAYAPHHQAPGGPPIMPFTAIQTAPVPTTETSVLRSYQVEGSGAEERLPLPTGNMDIELGEASMHQQKLPPSSVCATSYQPQPLPEVCHTSLNSNTEAVESDGVDNSNPIRYQQQQSEEEDFTQSNLVNTVVVNNSNIVTEPPPFIENKQSGVVDSISRNLLQSTVHQNFIKSDVQPKFVTEKDNVSTVGVVMDDNVALNQEPTINSEASANGNAVVSELDLKREKTIVGVDLPSAVEKSQITDVKYPLSHVDTPVPAVTSPKSAHGPLVDGVIPFTSSPQPASTSVAVQHQNVTVLPPGSNPIDLQNAQVATPVGKTWASLFKPNSKTAGGMITGSPASRTQSGNKPLACVKPFQNAVPVTPDASLRVPEGSSAPQSPAANHGVSIATGDNVKSFPQLHSLSSTDDPHLYQLGEFLMKYQLEHKALSLQPRGLTNRSNWCYINSTLQALLACPPFYNLMKALSLFPKRSGKSTTPIIDSMVQFVDEFMPLSAASRLRDRKEKALRKDDGSIEVQCGTPFEPSYIYKMLNCIRSDTFKVEGRQEDAEEFLGCLLNALNDEMLELIKLVEEPPTKSTLSNGDIATNGDTSTQSQDEDDREWTVMGPKNKGSITRRADFGRTPISDIFRGQLRSRVQRAGDQSTDNVQPFFTLQLDIEKAQSVKDALEILVGRDQLEGVTCSRTNQEVEAWQQVTLEELPLVLLLHLKLFDYKLDGASKIMKCVEFPIDLKVDPKLMSSNKKCGPKQRQYKLFAVVYHDGKEASKGHYITDVFHVGYGGWVRYDDSVVKAVQESHVLRPRGPRVPYLLYYRRCDTIGNPQPAPSPALDKTR</sequence>
<dbReference type="PROSITE" id="PS00973">
    <property type="entry name" value="USP_2"/>
    <property type="match status" value="1"/>
</dbReference>
<dbReference type="AlphaFoldDB" id="A0A067RDY0"/>
<organism evidence="10 11">
    <name type="scientific">Zootermopsis nevadensis</name>
    <name type="common">Dampwood termite</name>
    <dbReference type="NCBI Taxonomy" id="136037"/>
    <lineage>
        <taxon>Eukaryota</taxon>
        <taxon>Metazoa</taxon>
        <taxon>Ecdysozoa</taxon>
        <taxon>Arthropoda</taxon>
        <taxon>Hexapoda</taxon>
        <taxon>Insecta</taxon>
        <taxon>Pterygota</taxon>
        <taxon>Neoptera</taxon>
        <taxon>Polyneoptera</taxon>
        <taxon>Dictyoptera</taxon>
        <taxon>Blattodea</taxon>
        <taxon>Blattoidea</taxon>
        <taxon>Termitoidae</taxon>
        <taxon>Termopsidae</taxon>
        <taxon>Zootermopsis</taxon>
    </lineage>
</organism>
<dbReference type="FunCoup" id="A0A067RDY0">
    <property type="interactions" value="93"/>
</dbReference>
<dbReference type="InterPro" id="IPR001394">
    <property type="entry name" value="Peptidase_C19_UCH"/>
</dbReference>
<dbReference type="EC" id="3.4.19.12" evidence="3"/>
<dbReference type="InParanoid" id="A0A067RDY0"/>
<dbReference type="SUPFAM" id="SSF54001">
    <property type="entry name" value="Cysteine proteinases"/>
    <property type="match status" value="1"/>
</dbReference>
<feature type="compositionally biased region" description="Polar residues" evidence="8">
    <location>
        <begin position="254"/>
        <end position="266"/>
    </location>
</feature>
<dbReference type="Pfam" id="PF00443">
    <property type="entry name" value="UCH"/>
    <property type="match status" value="1"/>
</dbReference>
<feature type="region of interest" description="Disordered" evidence="8">
    <location>
        <begin position="305"/>
        <end position="335"/>
    </location>
</feature>
<evidence type="ECO:0000313" key="10">
    <source>
        <dbReference type="EMBL" id="KDR21218.1"/>
    </source>
</evidence>
<dbReference type="GO" id="GO:0010506">
    <property type="term" value="P:regulation of autophagy"/>
    <property type="evidence" value="ECO:0007669"/>
    <property type="project" value="TreeGrafter"/>
</dbReference>
<dbReference type="GO" id="GO:0005829">
    <property type="term" value="C:cytosol"/>
    <property type="evidence" value="ECO:0007669"/>
    <property type="project" value="TreeGrafter"/>
</dbReference>
<evidence type="ECO:0000256" key="2">
    <source>
        <dbReference type="ARBA" id="ARBA00005427"/>
    </source>
</evidence>
<protein>
    <recommendedName>
        <fullName evidence="3">ubiquitinyl hydrolase 1</fullName>
        <ecNumber evidence="3">3.4.19.12</ecNumber>
    </recommendedName>
</protein>
<keyword evidence="5" id="KW-0833">Ubl conjugation pathway</keyword>
<dbReference type="Gene3D" id="3.90.70.10">
    <property type="entry name" value="Cysteine proteinases"/>
    <property type="match status" value="1"/>
</dbReference>
<dbReference type="GO" id="GO:0030330">
    <property type="term" value="P:DNA damage response, signal transduction by p53 class mediator"/>
    <property type="evidence" value="ECO:0007669"/>
    <property type="project" value="TreeGrafter"/>
</dbReference>
<dbReference type="GO" id="GO:0005634">
    <property type="term" value="C:nucleus"/>
    <property type="evidence" value="ECO:0007669"/>
    <property type="project" value="TreeGrafter"/>
</dbReference>